<dbReference type="SUPFAM" id="SSF55681">
    <property type="entry name" value="Class II aaRS and biotin synthetases"/>
    <property type="match status" value="1"/>
</dbReference>
<dbReference type="Pfam" id="PF00152">
    <property type="entry name" value="tRNA-synt_2"/>
    <property type="match status" value="1"/>
</dbReference>
<dbReference type="Pfam" id="PF01336">
    <property type="entry name" value="tRNA_anti-codon"/>
    <property type="match status" value="1"/>
</dbReference>
<dbReference type="SUPFAM" id="SSF50249">
    <property type="entry name" value="Nucleic acid-binding proteins"/>
    <property type="match status" value="1"/>
</dbReference>
<evidence type="ECO:0000313" key="11">
    <source>
        <dbReference type="Proteomes" id="UP001501475"/>
    </source>
</evidence>
<keyword evidence="8" id="KW-0472">Membrane</keyword>
<dbReference type="InterPro" id="IPR006195">
    <property type="entry name" value="aa-tRNA-synth_II"/>
</dbReference>
<evidence type="ECO:0000256" key="7">
    <source>
        <dbReference type="ARBA" id="ARBA00023146"/>
    </source>
</evidence>
<evidence type="ECO:0000313" key="10">
    <source>
        <dbReference type="EMBL" id="GAA1777800.1"/>
    </source>
</evidence>
<keyword evidence="11" id="KW-1185">Reference proteome</keyword>
<dbReference type="InterPro" id="IPR044136">
    <property type="entry name" value="Lys-tRNA-ligase_II_N"/>
</dbReference>
<reference evidence="10 11" key="1">
    <citation type="journal article" date="2019" name="Int. J. Syst. Evol. Microbiol.">
        <title>The Global Catalogue of Microorganisms (GCM) 10K type strain sequencing project: providing services to taxonomists for standard genome sequencing and annotation.</title>
        <authorList>
            <consortium name="The Broad Institute Genomics Platform"/>
            <consortium name="The Broad Institute Genome Sequencing Center for Infectious Disease"/>
            <person name="Wu L."/>
            <person name="Ma J."/>
        </authorList>
    </citation>
    <scope>NUCLEOTIDE SEQUENCE [LARGE SCALE GENOMIC DNA]</scope>
    <source>
        <strain evidence="10 11">JCM 15591</strain>
    </source>
</reference>
<comment type="subcellular location">
    <subcellularLocation>
        <location evidence="1">Membrane</location>
        <topology evidence="1">Multi-pass membrane protein</topology>
    </subcellularLocation>
</comment>
<evidence type="ECO:0000256" key="8">
    <source>
        <dbReference type="SAM" id="Phobius"/>
    </source>
</evidence>
<dbReference type="NCBIfam" id="NF002821">
    <property type="entry name" value="PRK02983.1"/>
    <property type="match status" value="1"/>
</dbReference>
<sequence length="1052" mass="113448">MHALALVVTLALVITGRLRGAQRSWWEQFFGAINVPVTRSLFSLVILALLTRALLSRKRIALWLVGTLQVLGAYYSFVALVLGSTRLAPWRRSYPVGRPADIVAVIVAPLVLVWLWRLRSAFPARLVPGSLKAAITTLVAGLLLSTGLATLAIWSQVGSADLGRRTYAAVHEAAGDVDYFTEHGLTGVLPWIVHGLSLLYSLSLIAAVIVFLRSVRPVNSWAPDRELTIRRLLRRYGEADSLGYFATRRDKSSIFSADGSAAVTYRVIAGVSLASADPIGRPASWPAAIAAWMTEARAYGWVPAVLGASADGAKAYAGAGLHAIALGDEAVLDPDRFDLRSSAMTPVRHAAERCRRAGVVVTAGRQRELSADELAETSAKAVDWIGDEPERGFSMALNRAADEADGATLIVTARDQAGALVGLLTLVPWGRSGVSLDVMRRSPEAPNGITEAMVAHVMEHAAELGVRRLSLNFCMFRTVYADNEALGVRPVNRLNYSVLGFLDRFWQFERLYRSNQKYDPEWVPRFACYDGAVAIVPVAIAAANAEGFLNWRPRFLGTGLPETRLEPAVVAEALAIEDEVEAAPSVRRGDQTVARVAKLDLLRAAGRDPYPVGPGLAQGAAAPQWRGRVRAVRDHGGVVFADIEVDGQRTQLLLDASVCAARDFARLVDTGDLISVLGAAGRSRNGSAAVHVQDWTMLAKSLHAIPFGGFTDPQARVRQRSLDMIVNPEATRALRDRTAVVRALRARLDATGFTEVETPILQAVHGGASARPFRTHINVYHADLSLRIAPELYLKRLVVGGFGPVYELGRNFRNEGADATHNPEFTSLEAYQPMADYTDMRVLTQALVCDAARAVHGGLTIPNAKDGPLDLAGDWAVVSVLDAVSTALGEQVSLDTDTDALLAHAKRLGIVIRPGMGPGGIIEALYGELVEPVTIAPTFYVDFPAETSPLTRPHRSIRGLVERWDLVVAGMELATAYSELTDPVEQRRRLTAQSLRAAHGDPEAMEVDEAFLGALELGMPPCGGMGMGVDRLAMLLSGTSIRGVLTFPFVKP</sequence>
<feature type="transmembrane region" description="Helical" evidence="8">
    <location>
        <begin position="30"/>
        <end position="50"/>
    </location>
</feature>
<keyword evidence="6 8" id="KW-1133">Transmembrane helix</keyword>
<accession>A0ABN2L7A8</accession>
<keyword evidence="7" id="KW-0030">Aminoacyl-tRNA synthetase</keyword>
<feature type="domain" description="Aminoacyl-transfer RNA synthetases class-II family profile" evidence="9">
    <location>
        <begin position="737"/>
        <end position="1052"/>
    </location>
</feature>
<dbReference type="InterPro" id="IPR012340">
    <property type="entry name" value="NA-bd_OB-fold"/>
</dbReference>
<evidence type="ECO:0000256" key="3">
    <source>
        <dbReference type="ARBA" id="ARBA00022692"/>
    </source>
</evidence>
<feature type="transmembrane region" description="Helical" evidence="8">
    <location>
        <begin position="62"/>
        <end position="82"/>
    </location>
</feature>
<feature type="transmembrane region" description="Helical" evidence="8">
    <location>
        <begin position="131"/>
        <end position="154"/>
    </location>
</feature>
<dbReference type="InterPro" id="IPR031553">
    <property type="entry name" value="tRNA-synt_2_TM"/>
</dbReference>
<dbReference type="PANTHER" id="PTHR42918:SF15">
    <property type="entry name" value="LYSINE--TRNA LIGASE, CHLOROPLASTIC_MITOCHONDRIAL"/>
    <property type="match status" value="1"/>
</dbReference>
<dbReference type="InterPro" id="IPR004364">
    <property type="entry name" value="Aa-tRNA-synt_II"/>
</dbReference>
<keyword evidence="3 8" id="KW-0812">Transmembrane</keyword>
<dbReference type="EMBL" id="BAAAPN010000107">
    <property type="protein sequence ID" value="GAA1777800.1"/>
    <property type="molecule type" value="Genomic_DNA"/>
</dbReference>
<dbReference type="Gene3D" id="2.40.50.140">
    <property type="entry name" value="Nucleic acid-binding proteins"/>
    <property type="match status" value="1"/>
</dbReference>
<dbReference type="Pfam" id="PF09924">
    <property type="entry name" value="LPG_synthase_C"/>
    <property type="match status" value="1"/>
</dbReference>
<dbReference type="PROSITE" id="PS50862">
    <property type="entry name" value="AA_TRNA_LIGASE_II"/>
    <property type="match status" value="1"/>
</dbReference>
<dbReference type="NCBIfam" id="NF001756">
    <property type="entry name" value="PRK00484.1"/>
    <property type="match status" value="1"/>
</dbReference>
<keyword evidence="4" id="KW-0547">Nucleotide-binding</keyword>
<feature type="transmembrane region" description="Helical" evidence="8">
    <location>
        <begin position="102"/>
        <end position="119"/>
    </location>
</feature>
<proteinExistence type="predicted"/>
<dbReference type="InterPro" id="IPR004365">
    <property type="entry name" value="NA-bd_OB_tRNA"/>
</dbReference>
<dbReference type="Pfam" id="PF16995">
    <property type="entry name" value="tRNA-synt_2_TM"/>
    <property type="match status" value="1"/>
</dbReference>
<dbReference type="InterPro" id="IPR018149">
    <property type="entry name" value="Lys-tRNA-synth_II_C"/>
</dbReference>
<evidence type="ECO:0000256" key="5">
    <source>
        <dbReference type="ARBA" id="ARBA00022840"/>
    </source>
</evidence>
<organism evidence="10 11">
    <name type="scientific">Nostocoides vanveenii</name>
    <dbReference type="NCBI Taxonomy" id="330835"/>
    <lineage>
        <taxon>Bacteria</taxon>
        <taxon>Bacillati</taxon>
        <taxon>Actinomycetota</taxon>
        <taxon>Actinomycetes</taxon>
        <taxon>Micrococcales</taxon>
        <taxon>Intrasporangiaceae</taxon>
        <taxon>Nostocoides</taxon>
    </lineage>
</organism>
<dbReference type="Proteomes" id="UP001501475">
    <property type="component" value="Unassembled WGS sequence"/>
</dbReference>
<name>A0ABN2L7A8_9MICO</name>
<dbReference type="InterPro" id="IPR045864">
    <property type="entry name" value="aa-tRNA-synth_II/BPL/LPL"/>
</dbReference>
<dbReference type="Gene3D" id="3.30.930.10">
    <property type="entry name" value="Bira Bifunctional Protein, Domain 2"/>
    <property type="match status" value="1"/>
</dbReference>
<evidence type="ECO:0000256" key="1">
    <source>
        <dbReference type="ARBA" id="ARBA00004141"/>
    </source>
</evidence>
<keyword evidence="2 10" id="KW-0436">Ligase</keyword>
<dbReference type="InterPro" id="IPR024320">
    <property type="entry name" value="LPG_synthase_C"/>
</dbReference>
<evidence type="ECO:0000259" key="9">
    <source>
        <dbReference type="PROSITE" id="PS50862"/>
    </source>
</evidence>
<evidence type="ECO:0000256" key="2">
    <source>
        <dbReference type="ARBA" id="ARBA00022598"/>
    </source>
</evidence>
<keyword evidence="5" id="KW-0067">ATP-binding</keyword>
<dbReference type="PRINTS" id="PR00982">
    <property type="entry name" value="TRNASYNTHLYS"/>
</dbReference>
<feature type="transmembrane region" description="Helical" evidence="8">
    <location>
        <begin position="191"/>
        <end position="212"/>
    </location>
</feature>
<evidence type="ECO:0000256" key="6">
    <source>
        <dbReference type="ARBA" id="ARBA00022989"/>
    </source>
</evidence>
<gene>
    <name evidence="10" type="primary">lysX</name>
    <name evidence="10" type="ORF">GCM10009810_38500</name>
</gene>
<dbReference type="GO" id="GO:0016874">
    <property type="term" value="F:ligase activity"/>
    <property type="evidence" value="ECO:0007669"/>
    <property type="project" value="UniProtKB-KW"/>
</dbReference>
<evidence type="ECO:0000256" key="4">
    <source>
        <dbReference type="ARBA" id="ARBA00022741"/>
    </source>
</evidence>
<dbReference type="CDD" id="cd04322">
    <property type="entry name" value="LysRS_N"/>
    <property type="match status" value="1"/>
</dbReference>
<comment type="caution">
    <text evidence="10">The sequence shown here is derived from an EMBL/GenBank/DDBJ whole genome shotgun (WGS) entry which is preliminary data.</text>
</comment>
<dbReference type="PANTHER" id="PTHR42918">
    <property type="entry name" value="LYSYL-TRNA SYNTHETASE"/>
    <property type="match status" value="1"/>
</dbReference>
<protein>
    <submittedName>
        <fullName evidence="10">Bifunctional lysylphosphatidylglycerol synthetase/lysine--tRNA ligase LysX</fullName>
    </submittedName>
</protein>